<dbReference type="InterPro" id="IPR036771">
    <property type="entry name" value="ATPsynth_dsu/esu_N"/>
</dbReference>
<comment type="caution">
    <text evidence="4">The sequence shown here is derived from an EMBL/GenBank/DDBJ whole genome shotgun (WGS) entry which is preliminary data.</text>
</comment>
<keyword evidence="5" id="KW-1185">Reference proteome</keyword>
<evidence type="ECO:0000256" key="1">
    <source>
        <dbReference type="ARBA" id="ARBA00023196"/>
    </source>
</evidence>
<organism evidence="4 5">
    <name type="scientific">Marinobacterium maritimum</name>
    <dbReference type="NCBI Taxonomy" id="500162"/>
    <lineage>
        <taxon>Bacteria</taxon>
        <taxon>Pseudomonadati</taxon>
        <taxon>Pseudomonadota</taxon>
        <taxon>Gammaproteobacteria</taxon>
        <taxon>Oceanospirillales</taxon>
        <taxon>Oceanospirillaceae</taxon>
        <taxon>Marinobacterium</taxon>
    </lineage>
</organism>
<proteinExistence type="predicted"/>
<name>A0ABN1I2G3_9GAMM</name>
<dbReference type="RefSeq" id="WP_343801707.1">
    <property type="nucleotide sequence ID" value="NZ_BAAAET010000001.1"/>
</dbReference>
<dbReference type="SUPFAM" id="SSF51344">
    <property type="entry name" value="Epsilon subunit of F1F0-ATP synthase N-terminal domain"/>
    <property type="match status" value="1"/>
</dbReference>
<evidence type="ECO:0000256" key="2">
    <source>
        <dbReference type="SAM" id="Coils"/>
    </source>
</evidence>
<dbReference type="InterPro" id="IPR020546">
    <property type="entry name" value="ATP_synth_F1_dsu/esu_N"/>
</dbReference>
<keyword evidence="1" id="KW-0066">ATP synthesis</keyword>
<feature type="coiled-coil region" evidence="2">
    <location>
        <begin position="93"/>
        <end position="120"/>
    </location>
</feature>
<keyword evidence="1" id="KW-0139">CF(1)</keyword>
<evidence type="ECO:0000313" key="5">
    <source>
        <dbReference type="Proteomes" id="UP001499915"/>
    </source>
</evidence>
<gene>
    <name evidence="4" type="ORF">GCM10009104_04800</name>
</gene>
<dbReference type="Proteomes" id="UP001499915">
    <property type="component" value="Unassembled WGS sequence"/>
</dbReference>
<dbReference type="EMBL" id="BAAAET010000001">
    <property type="protein sequence ID" value="GAA0682857.1"/>
    <property type="molecule type" value="Genomic_DNA"/>
</dbReference>
<sequence>MNAFTLQLLAADQQHRIEGVTSFVGEDGSGSFGILAGHPRLMTSLVFGLARFRCGSDPWQYLAVPGALLYFVDNQLQICTRRYLIDTDYEHISVLLQQQLVAEEERMRSLKNSVRQMEDKILRRLWELGRQGREVN</sequence>
<evidence type="ECO:0000313" key="4">
    <source>
        <dbReference type="EMBL" id="GAA0682857.1"/>
    </source>
</evidence>
<accession>A0ABN1I2G3</accession>
<dbReference type="Gene3D" id="2.60.15.10">
    <property type="entry name" value="F0F1 ATP synthase delta/epsilon subunit, N-terminal"/>
    <property type="match status" value="1"/>
</dbReference>
<dbReference type="Pfam" id="PF02823">
    <property type="entry name" value="ATP-synt_DE_N"/>
    <property type="match status" value="1"/>
</dbReference>
<evidence type="ECO:0000259" key="3">
    <source>
        <dbReference type="Pfam" id="PF02823"/>
    </source>
</evidence>
<feature type="domain" description="ATP synthase F1 complex delta/epsilon subunit N-terminal" evidence="3">
    <location>
        <begin position="4"/>
        <end position="82"/>
    </location>
</feature>
<reference evidence="4 5" key="1">
    <citation type="journal article" date="2019" name="Int. J. Syst. Evol. Microbiol.">
        <title>The Global Catalogue of Microorganisms (GCM) 10K type strain sequencing project: providing services to taxonomists for standard genome sequencing and annotation.</title>
        <authorList>
            <consortium name="The Broad Institute Genomics Platform"/>
            <consortium name="The Broad Institute Genome Sequencing Center for Infectious Disease"/>
            <person name="Wu L."/>
            <person name="Ma J."/>
        </authorList>
    </citation>
    <scope>NUCLEOTIDE SEQUENCE [LARGE SCALE GENOMIC DNA]</scope>
    <source>
        <strain evidence="4 5">JCM 15134</strain>
    </source>
</reference>
<keyword evidence="2" id="KW-0175">Coiled coil</keyword>
<protein>
    <recommendedName>
        <fullName evidence="3">ATP synthase F1 complex delta/epsilon subunit N-terminal domain-containing protein</fullName>
    </recommendedName>
</protein>